<name>A0ACC2TPZ7_9FUNG</name>
<organism evidence="1 2">
    <name type="scientific">Entomophthora muscae</name>
    <dbReference type="NCBI Taxonomy" id="34485"/>
    <lineage>
        <taxon>Eukaryota</taxon>
        <taxon>Fungi</taxon>
        <taxon>Fungi incertae sedis</taxon>
        <taxon>Zoopagomycota</taxon>
        <taxon>Entomophthoromycotina</taxon>
        <taxon>Entomophthoromycetes</taxon>
        <taxon>Entomophthorales</taxon>
        <taxon>Entomophthoraceae</taxon>
        <taxon>Entomophthora</taxon>
    </lineage>
</organism>
<keyword evidence="2" id="KW-1185">Reference proteome</keyword>
<gene>
    <name evidence="1" type="ORF">DSO57_1039631</name>
</gene>
<reference evidence="1" key="1">
    <citation type="submission" date="2022-04" db="EMBL/GenBank/DDBJ databases">
        <title>Genome of the entomopathogenic fungus Entomophthora muscae.</title>
        <authorList>
            <person name="Elya C."/>
            <person name="Lovett B.R."/>
            <person name="Lee E."/>
            <person name="Macias A.M."/>
            <person name="Hajek A.E."/>
            <person name="De Bivort B.L."/>
            <person name="Kasson M.T."/>
            <person name="De Fine Licht H.H."/>
            <person name="Stajich J.E."/>
        </authorList>
    </citation>
    <scope>NUCLEOTIDE SEQUENCE</scope>
    <source>
        <strain evidence="1">Berkeley</strain>
    </source>
</reference>
<evidence type="ECO:0000313" key="1">
    <source>
        <dbReference type="EMBL" id="KAJ9076436.1"/>
    </source>
</evidence>
<dbReference type="Proteomes" id="UP001165960">
    <property type="component" value="Unassembled WGS sequence"/>
</dbReference>
<accession>A0ACC2TPZ7</accession>
<proteinExistence type="predicted"/>
<protein>
    <submittedName>
        <fullName evidence="1">Uncharacterized protein</fullName>
    </submittedName>
</protein>
<dbReference type="EMBL" id="QTSX02002281">
    <property type="protein sequence ID" value="KAJ9076436.1"/>
    <property type="molecule type" value="Genomic_DNA"/>
</dbReference>
<sequence length="277" mass="30724">MHVICVASTGLASSLLPMGQTAHSTFKMHLNLDESSVYNIAYQSQLATQLRQTTLLIWDEAPMQHKFVVLAVERTLQDVCNNEALFGGIPVVFGGDFKQTLPVIRHGGHAQQVEACIQQSRIWPQLQILFLNQNMQLHQTEENEVYAWYLKELSFNARLYGSIHLPPFVTQAARSEQLNQAIYPPEQLRALTPNNAAVFFKGCGILTVTNCQAVEFNSRILDTCPGASHVYNAKNRADPGEGDDTDLVTAEVMQTLNCSSLPLSHFTLKVGAPVMIL</sequence>
<comment type="caution">
    <text evidence="1">The sequence shown here is derived from an EMBL/GenBank/DDBJ whole genome shotgun (WGS) entry which is preliminary data.</text>
</comment>
<evidence type="ECO:0000313" key="2">
    <source>
        <dbReference type="Proteomes" id="UP001165960"/>
    </source>
</evidence>